<dbReference type="GeneTree" id="ENSGT00940000164178"/>
<feature type="transmembrane region" description="Helical" evidence="11">
    <location>
        <begin position="397"/>
        <end position="422"/>
    </location>
</feature>
<evidence type="ECO:0000259" key="14">
    <source>
        <dbReference type="PROSITE" id="PS50939"/>
    </source>
</evidence>
<feature type="transmembrane region" description="Helical" evidence="11">
    <location>
        <begin position="542"/>
        <end position="563"/>
    </location>
</feature>
<keyword evidence="4" id="KW-0813">Transport</keyword>
<keyword evidence="7 11" id="KW-1133">Transmembrane helix</keyword>
<feature type="transmembrane region" description="Helical" evidence="11">
    <location>
        <begin position="474"/>
        <end position="491"/>
    </location>
</feature>
<dbReference type="PROSITE" id="PS50939">
    <property type="entry name" value="CYTOCHROME_B561"/>
    <property type="match status" value="1"/>
</dbReference>
<dbReference type="InterPro" id="IPR042307">
    <property type="entry name" value="Reeler_sf"/>
</dbReference>
<feature type="domain" description="Reelin" evidence="15">
    <location>
        <begin position="11"/>
        <end position="179"/>
    </location>
</feature>
<dbReference type="PANTHER" id="PTHR45828">
    <property type="entry name" value="CYTOCHROME B561/FERRIC REDUCTASE TRANSMEMBRANE"/>
    <property type="match status" value="1"/>
</dbReference>
<evidence type="ECO:0000256" key="9">
    <source>
        <dbReference type="ARBA" id="ARBA00023136"/>
    </source>
</evidence>
<evidence type="ECO:0000256" key="5">
    <source>
        <dbReference type="ARBA" id="ARBA00022692"/>
    </source>
</evidence>
<dbReference type="PANTHER" id="PTHR45828:SF44">
    <property type="entry name" value="FERRIC-CHELATE REDUCTASE 1-RELATED"/>
    <property type="match status" value="1"/>
</dbReference>
<dbReference type="PROSITE" id="PS50836">
    <property type="entry name" value="DOMON"/>
    <property type="match status" value="1"/>
</dbReference>
<accession>A0A8C7KBS6</accession>
<evidence type="ECO:0000256" key="2">
    <source>
        <dbReference type="ARBA" id="ARBA00004141"/>
    </source>
</evidence>
<keyword evidence="12" id="KW-0732">Signal</keyword>
<feature type="chain" id="PRO_5034545794" evidence="12">
    <location>
        <begin position="21"/>
        <end position="566"/>
    </location>
</feature>
<feature type="domain" description="Cytochrome b561" evidence="14">
    <location>
        <begin position="325"/>
        <end position="523"/>
    </location>
</feature>
<dbReference type="Proteomes" id="UP000694557">
    <property type="component" value="Unassembled WGS sequence"/>
</dbReference>
<dbReference type="Gene3D" id="1.20.120.1770">
    <property type="match status" value="1"/>
</dbReference>
<dbReference type="SMART" id="SM00665">
    <property type="entry name" value="B561"/>
    <property type="match status" value="1"/>
</dbReference>
<evidence type="ECO:0000256" key="10">
    <source>
        <dbReference type="ARBA" id="ARBA00023180"/>
    </source>
</evidence>
<dbReference type="SMART" id="SM00664">
    <property type="entry name" value="DoH"/>
    <property type="match status" value="1"/>
</dbReference>
<keyword evidence="10" id="KW-0325">Glycoprotein</keyword>
<dbReference type="Ensembl" id="ENSOKIT00005107802.1">
    <property type="protein sequence ID" value="ENSOKIP00005100575.1"/>
    <property type="gene ID" value="ENSOKIG00005044330.1"/>
</dbReference>
<dbReference type="CDD" id="cd08544">
    <property type="entry name" value="Reeler"/>
    <property type="match status" value="1"/>
</dbReference>
<dbReference type="FunFam" id="2.60.40.4060:FF:000003">
    <property type="entry name" value="Ferric chelate reductase 1"/>
    <property type="match status" value="1"/>
</dbReference>
<dbReference type="Pfam" id="PF03351">
    <property type="entry name" value="DOMON"/>
    <property type="match status" value="1"/>
</dbReference>
<comment type="similarity">
    <text evidence="3">Belongs to the FRRS1 family.</text>
</comment>
<name>A0A8C7KBS6_ONCKI</name>
<reference evidence="16" key="2">
    <citation type="submission" date="2025-09" db="UniProtKB">
        <authorList>
            <consortium name="Ensembl"/>
        </authorList>
    </citation>
    <scope>IDENTIFICATION</scope>
</reference>
<dbReference type="InterPro" id="IPR002861">
    <property type="entry name" value="Reeler_dom"/>
</dbReference>
<evidence type="ECO:0000256" key="1">
    <source>
        <dbReference type="ARBA" id="ARBA00001970"/>
    </source>
</evidence>
<dbReference type="InterPro" id="IPR051237">
    <property type="entry name" value="Ferric-chelate_Red/DefProt"/>
</dbReference>
<organism evidence="16 17">
    <name type="scientific">Oncorhynchus kisutch</name>
    <name type="common">Coho salmon</name>
    <name type="synonym">Salmo kisutch</name>
    <dbReference type="NCBI Taxonomy" id="8019"/>
    <lineage>
        <taxon>Eukaryota</taxon>
        <taxon>Metazoa</taxon>
        <taxon>Chordata</taxon>
        <taxon>Craniata</taxon>
        <taxon>Vertebrata</taxon>
        <taxon>Euteleostomi</taxon>
        <taxon>Actinopterygii</taxon>
        <taxon>Neopterygii</taxon>
        <taxon>Teleostei</taxon>
        <taxon>Protacanthopterygii</taxon>
        <taxon>Salmoniformes</taxon>
        <taxon>Salmonidae</taxon>
        <taxon>Salmoninae</taxon>
        <taxon>Oncorhynchus</taxon>
    </lineage>
</organism>
<evidence type="ECO:0000256" key="3">
    <source>
        <dbReference type="ARBA" id="ARBA00009195"/>
    </source>
</evidence>
<keyword evidence="5 11" id="KW-0812">Transmembrane</keyword>
<dbReference type="InterPro" id="IPR005018">
    <property type="entry name" value="DOMON_domain"/>
</dbReference>
<sequence>MDRYIFIIVLLACVLRAVRCYSSGKVTGACDNMTPQHKKGAQQSPAPFSVTTDRFSFKEGDEIIVKLLAASTPFTGFMLQAREVGGSSPLGSFTVTSGEAQPLTCNGLPNSAISHTSNSPKSSIQGIWRAPTSGNLNSIQFSASFVKDYSTFWVGVRSSPVTYNITAAPPASSTSVTSTVSNSSTGCDSTKVCFSQPLNCDPGVSPDCYFLSAMTSLGDTAIQLEMTGPSDGYIAIGFSDDQRMGNDDIYICGRDSGGLIQLQHAFSTGRKTPEILPLGNVSDVKSSVNNSIISCSFTTRNPISTQRSGGSSSLYYLMIVHGPSNNGIIGTHTGTFISDTKVDISSPQVVTSGKEPPIIKAHGSLMLIAWMTTGSLGMIIARYLKGVAKGKHYFGKDVWFLVHVFLMTLTVAATIIAFILAFSEVGGWSGGVHPVLGCIVMILAFFQPIGAMFRCGPHHHLRFLFNWSHALNAVAIKGLAVAAIFTGLSYFSTSEDSWLLKVMGGFVGWEATMYILDSFLTTILSAMAVLDFSFLPQTSLELVLLVLFFLGNIAFLVALLVGIGSS</sequence>
<dbReference type="AlphaFoldDB" id="A0A8C7KBS6"/>
<feature type="transmembrane region" description="Helical" evidence="11">
    <location>
        <begin position="365"/>
        <end position="385"/>
    </location>
</feature>
<gene>
    <name evidence="16" type="primary">LOC109864524</name>
</gene>
<protein>
    <submittedName>
        <fullName evidence="16">Putative ferric-chelate reductase 1</fullName>
    </submittedName>
</protein>
<feature type="transmembrane region" description="Helical" evidence="11">
    <location>
        <begin position="434"/>
        <end position="453"/>
    </location>
</feature>
<dbReference type="GO" id="GO:0016020">
    <property type="term" value="C:membrane"/>
    <property type="evidence" value="ECO:0007669"/>
    <property type="project" value="UniProtKB-SubCell"/>
</dbReference>
<evidence type="ECO:0000256" key="12">
    <source>
        <dbReference type="SAM" id="SignalP"/>
    </source>
</evidence>
<comment type="cofactor">
    <cofactor evidence="1">
        <name>heme b</name>
        <dbReference type="ChEBI" id="CHEBI:60344"/>
    </cofactor>
</comment>
<evidence type="ECO:0000256" key="11">
    <source>
        <dbReference type="SAM" id="Phobius"/>
    </source>
</evidence>
<proteinExistence type="inferred from homology"/>
<evidence type="ECO:0000313" key="16">
    <source>
        <dbReference type="Ensembl" id="ENSOKIP00005100575.1"/>
    </source>
</evidence>
<keyword evidence="9 11" id="KW-0472">Membrane</keyword>
<reference evidence="16" key="1">
    <citation type="submission" date="2025-08" db="UniProtKB">
        <authorList>
            <consortium name="Ensembl"/>
        </authorList>
    </citation>
    <scope>IDENTIFICATION</scope>
</reference>
<evidence type="ECO:0000259" key="15">
    <source>
        <dbReference type="PROSITE" id="PS51019"/>
    </source>
</evidence>
<feature type="signal peptide" evidence="12">
    <location>
        <begin position="1"/>
        <end position="20"/>
    </location>
</feature>
<comment type="subcellular location">
    <subcellularLocation>
        <location evidence="2">Membrane</location>
        <topology evidence="2">Multi-pass membrane protein</topology>
    </subcellularLocation>
</comment>
<evidence type="ECO:0000256" key="4">
    <source>
        <dbReference type="ARBA" id="ARBA00022448"/>
    </source>
</evidence>
<keyword evidence="17" id="KW-1185">Reference proteome</keyword>
<keyword evidence="8" id="KW-0408">Iron</keyword>
<dbReference type="CDD" id="cd08760">
    <property type="entry name" value="Cyt_b561_FRRS1_like"/>
    <property type="match status" value="1"/>
</dbReference>
<dbReference type="Pfam" id="PF02014">
    <property type="entry name" value="Reeler"/>
    <property type="match status" value="1"/>
</dbReference>
<dbReference type="CDD" id="cd09628">
    <property type="entry name" value="DOMON_SDR_2_like"/>
    <property type="match status" value="1"/>
</dbReference>
<evidence type="ECO:0000256" key="7">
    <source>
        <dbReference type="ARBA" id="ARBA00022989"/>
    </source>
</evidence>
<dbReference type="Gene3D" id="2.60.40.4060">
    <property type="entry name" value="Reeler domain"/>
    <property type="match status" value="1"/>
</dbReference>
<keyword evidence="6" id="KW-0249">Electron transport</keyword>
<dbReference type="PROSITE" id="PS51019">
    <property type="entry name" value="REELIN"/>
    <property type="match status" value="1"/>
</dbReference>
<evidence type="ECO:0000313" key="17">
    <source>
        <dbReference type="Proteomes" id="UP000694557"/>
    </source>
</evidence>
<evidence type="ECO:0000256" key="6">
    <source>
        <dbReference type="ARBA" id="ARBA00022982"/>
    </source>
</evidence>
<dbReference type="InterPro" id="IPR006593">
    <property type="entry name" value="Cyt_b561/ferric_Rdtase_TM"/>
</dbReference>
<evidence type="ECO:0000259" key="13">
    <source>
        <dbReference type="PROSITE" id="PS50836"/>
    </source>
</evidence>
<feature type="domain" description="DOMON" evidence="13">
    <location>
        <begin position="207"/>
        <end position="322"/>
    </location>
</feature>
<feature type="transmembrane region" description="Helical" evidence="11">
    <location>
        <begin position="511"/>
        <end position="530"/>
    </location>
</feature>
<evidence type="ECO:0000256" key="8">
    <source>
        <dbReference type="ARBA" id="ARBA00023004"/>
    </source>
</evidence>